<evidence type="ECO:0000313" key="12">
    <source>
        <dbReference type="Proteomes" id="UP000006853"/>
    </source>
</evidence>
<dbReference type="GO" id="GO:0008270">
    <property type="term" value="F:zinc ion binding"/>
    <property type="evidence" value="ECO:0007669"/>
    <property type="project" value="UniProtKB-KW"/>
</dbReference>
<feature type="binding site" evidence="8">
    <location>
        <position position="231"/>
    </location>
    <ligand>
        <name>Zn(2+)</name>
        <dbReference type="ChEBI" id="CHEBI:29105"/>
        <label>2</label>
    </ligand>
</feature>
<comment type="similarity">
    <text evidence="2">Belongs to the ING family.</text>
</comment>
<dbReference type="InterPro" id="IPR019787">
    <property type="entry name" value="Znf_PHD-finger"/>
</dbReference>
<feature type="binding site" evidence="8">
    <location>
        <position position="237"/>
    </location>
    <ligand>
        <name>Zn(2+)</name>
        <dbReference type="ChEBI" id="CHEBI:29105"/>
        <label>1</label>
    </ligand>
</feature>
<evidence type="ECO:0000256" key="9">
    <source>
        <dbReference type="PROSITE-ProRule" id="PRU00146"/>
    </source>
</evidence>
<dbReference type="GO" id="GO:0004402">
    <property type="term" value="F:histone acetyltransferase activity"/>
    <property type="evidence" value="ECO:0007669"/>
    <property type="project" value="TreeGrafter"/>
</dbReference>
<dbReference type="InterPro" id="IPR028651">
    <property type="entry name" value="ING_fam"/>
</dbReference>
<sequence>MLTSNIVNLSNSFVSTLDHLPCDVVRSLWLIQFLNLRVDQYMNQLDHILKDSDLNDPQVLAKIVSIRNLASKYSKEIVAESQHLKDKLDNHQDYLNSDSLCMERLKQLKINEQNNTRASFEQFKKQFLKEHGLKRGDLHPNTLPVENRDAIKIHISLPKQNRKSINATKTKRKVQNGKQKSKVVKPSKKIIITPPALPSPIPAPSPPAEDVYCLCRGPGLGKMVACDNPGCKYEWFHYKCVNLTRAPEGKWFCPECSVVRLRKKKRRGKRW</sequence>
<dbReference type="InterPro" id="IPR013083">
    <property type="entry name" value="Znf_RING/FYVE/PHD"/>
</dbReference>
<dbReference type="InterPro" id="IPR019786">
    <property type="entry name" value="Zinc_finger_PHD-type_CS"/>
</dbReference>
<protein>
    <submittedName>
        <fullName evidence="11">NuA3 histone acetyltransferase complex subunit</fullName>
    </submittedName>
</protein>
<feature type="binding site" evidence="8">
    <location>
        <position position="213"/>
    </location>
    <ligand>
        <name>Zn(2+)</name>
        <dbReference type="ChEBI" id="CHEBI:29105"/>
        <label>1</label>
    </ligand>
</feature>
<evidence type="ECO:0000256" key="7">
    <source>
        <dbReference type="PIRSR" id="PIRSR628651-50"/>
    </source>
</evidence>
<keyword evidence="12" id="KW-1185">Reference proteome</keyword>
<keyword evidence="11" id="KW-0808">Transferase</keyword>
<name>F2QUR6_KOMPC</name>
<dbReference type="PROSITE" id="PS01359">
    <property type="entry name" value="ZF_PHD_1"/>
    <property type="match status" value="1"/>
</dbReference>
<feature type="site" description="Histone H3K4me3 binding" evidence="7">
    <location>
        <position position="227"/>
    </location>
</feature>
<evidence type="ECO:0000256" key="5">
    <source>
        <dbReference type="ARBA" id="ARBA00022833"/>
    </source>
</evidence>
<dbReference type="GO" id="GO:0000123">
    <property type="term" value="C:histone acetyltransferase complex"/>
    <property type="evidence" value="ECO:0007669"/>
    <property type="project" value="TreeGrafter"/>
</dbReference>
<dbReference type="PANTHER" id="PTHR10333">
    <property type="entry name" value="INHIBITOR OF GROWTH PROTEIN"/>
    <property type="match status" value="1"/>
</dbReference>
<evidence type="ECO:0000313" key="11">
    <source>
        <dbReference type="EMBL" id="CCA39144.1"/>
    </source>
</evidence>
<feature type="domain" description="PHD-type" evidence="10">
    <location>
        <begin position="210"/>
        <end position="259"/>
    </location>
</feature>
<dbReference type="CDD" id="cd15505">
    <property type="entry name" value="PHD_ING"/>
    <property type="match status" value="1"/>
</dbReference>
<evidence type="ECO:0000256" key="2">
    <source>
        <dbReference type="ARBA" id="ARBA00010210"/>
    </source>
</evidence>
<dbReference type="Gene3D" id="3.30.40.10">
    <property type="entry name" value="Zinc/RING finger domain, C3HC4 (zinc finger)"/>
    <property type="match status" value="1"/>
</dbReference>
<organism evidence="11 12">
    <name type="scientific">Komagataella phaffii (strain ATCC 76273 / CBS 7435 / CECT 11047 / NRRL Y-11430 / Wegner 21-1)</name>
    <name type="common">Yeast</name>
    <name type="synonym">Pichia pastoris</name>
    <dbReference type="NCBI Taxonomy" id="981350"/>
    <lineage>
        <taxon>Eukaryota</taxon>
        <taxon>Fungi</taxon>
        <taxon>Dikarya</taxon>
        <taxon>Ascomycota</taxon>
        <taxon>Saccharomycotina</taxon>
        <taxon>Pichiomycetes</taxon>
        <taxon>Pichiales</taxon>
        <taxon>Pichiaceae</taxon>
        <taxon>Komagataella</taxon>
    </lineage>
</organism>
<dbReference type="GO" id="GO:0005634">
    <property type="term" value="C:nucleus"/>
    <property type="evidence" value="ECO:0007669"/>
    <property type="project" value="UniProtKB-SubCell"/>
</dbReference>
<evidence type="ECO:0000256" key="8">
    <source>
        <dbReference type="PIRSR" id="PIRSR628651-51"/>
    </source>
</evidence>
<proteinExistence type="inferred from homology"/>
<feature type="binding site" evidence="8">
    <location>
        <position position="253"/>
    </location>
    <ligand>
        <name>Zn(2+)</name>
        <dbReference type="ChEBI" id="CHEBI:29105"/>
        <label>2</label>
    </ligand>
</feature>
<feature type="binding site" evidence="8">
    <location>
        <position position="215"/>
    </location>
    <ligand>
        <name>Zn(2+)</name>
        <dbReference type="ChEBI" id="CHEBI:29105"/>
        <label>1</label>
    </ligand>
</feature>
<reference key="2">
    <citation type="submission" date="2011-04" db="EMBL/GenBank/DDBJ databases">
        <title>High-quality genome sequence of Pichia pastoris CBS 7435.</title>
        <authorList>
            <person name="Kueberl A."/>
            <person name="Schneider J."/>
            <person name="Thallinger G.G."/>
            <person name="Anderl I."/>
            <person name="Wibberg D."/>
            <person name="Hajek T."/>
            <person name="Jaenicke S."/>
            <person name="Brinkrolf K."/>
            <person name="Goesmann A."/>
            <person name="Szczepanowski R."/>
            <person name="Puehler A."/>
            <person name="Schwab H."/>
            <person name="Glieder A."/>
            <person name="Pichler H."/>
        </authorList>
    </citation>
    <scope>NUCLEOTIDE SEQUENCE</scope>
    <source>
        <strain>CBS 7435</strain>
    </source>
</reference>
<dbReference type="Proteomes" id="UP000006853">
    <property type="component" value="Chromosome 3"/>
</dbReference>
<keyword evidence="3 8" id="KW-0479">Metal-binding</keyword>
<evidence type="ECO:0000256" key="6">
    <source>
        <dbReference type="ARBA" id="ARBA00023242"/>
    </source>
</evidence>
<feature type="site" description="Histone H3K4me3 binding" evidence="7">
    <location>
        <position position="235"/>
    </location>
</feature>
<dbReference type="GO" id="GO:0006355">
    <property type="term" value="P:regulation of DNA-templated transcription"/>
    <property type="evidence" value="ECO:0007669"/>
    <property type="project" value="TreeGrafter"/>
</dbReference>
<dbReference type="SUPFAM" id="SSF57903">
    <property type="entry name" value="FYVE/PHD zinc finger"/>
    <property type="match status" value="1"/>
</dbReference>
<evidence type="ECO:0000256" key="4">
    <source>
        <dbReference type="ARBA" id="ARBA00022771"/>
    </source>
</evidence>
<dbReference type="InterPro" id="IPR001965">
    <property type="entry name" value="Znf_PHD"/>
</dbReference>
<accession>F2QUR6</accession>
<keyword evidence="6" id="KW-0539">Nucleus</keyword>
<evidence type="ECO:0000256" key="1">
    <source>
        <dbReference type="ARBA" id="ARBA00004123"/>
    </source>
</evidence>
<feature type="binding site" evidence="8">
    <location>
        <position position="256"/>
    </location>
    <ligand>
        <name>Zn(2+)</name>
        <dbReference type="ChEBI" id="CHEBI:29105"/>
        <label>2</label>
    </ligand>
</feature>
<dbReference type="EMBL" id="FR839630">
    <property type="protein sequence ID" value="CCA39144.1"/>
    <property type="molecule type" value="Genomic_DNA"/>
</dbReference>
<dbReference type="PANTHER" id="PTHR10333:SF94">
    <property type="entry name" value="FINGER DOMAIN PROTEIN, PUTATIVE (AFU_ORTHOLOGUE AFUA_3G11940)-RELATED"/>
    <property type="match status" value="1"/>
</dbReference>
<reference evidence="11 12" key="1">
    <citation type="journal article" date="2011" name="J. Biotechnol.">
        <title>High-quality genome sequence of Pichia pastoris CBS7435.</title>
        <authorList>
            <person name="Kuberl A."/>
            <person name="Schneider J."/>
            <person name="Thallinger G.G."/>
            <person name="Anderl I."/>
            <person name="Wibberg D."/>
            <person name="Hajek T."/>
            <person name="Jaenicke S."/>
            <person name="Brinkrolf K."/>
            <person name="Goesmann A."/>
            <person name="Szczepanowski R."/>
            <person name="Puhler A."/>
            <person name="Schwab H."/>
            <person name="Glieder A."/>
            <person name="Pichler H."/>
        </authorList>
    </citation>
    <scope>NUCLEOTIDE SEQUENCE [LARGE SCALE GENOMIC DNA]</scope>
    <source>
        <strain evidence="12">ATCC 76273 / CBS 7435 / CECT 11047 / NRRL Y-11430 / Wegner 21-1</strain>
    </source>
</reference>
<feature type="site" description="Histone H3K4me3 binding" evidence="7">
    <location>
        <position position="223"/>
    </location>
</feature>
<dbReference type="InterPro" id="IPR011011">
    <property type="entry name" value="Znf_FYVE_PHD"/>
</dbReference>
<feature type="site" description="Histone H3K4me3 binding" evidence="7">
    <location>
        <position position="212"/>
    </location>
</feature>
<gene>
    <name evidence="11" type="primary">YNG1</name>
    <name evidence="11" type="ordered locus">PP7435_Chr3-0172</name>
</gene>
<comment type="subcellular location">
    <subcellularLocation>
        <location evidence="1">Nucleus</location>
    </subcellularLocation>
</comment>
<dbReference type="Pfam" id="PF00628">
    <property type="entry name" value="PHD"/>
    <property type="match status" value="1"/>
</dbReference>
<evidence type="ECO:0000259" key="10">
    <source>
        <dbReference type="PROSITE" id="PS50016"/>
    </source>
</evidence>
<dbReference type="SMART" id="SM00249">
    <property type="entry name" value="PHD"/>
    <property type="match status" value="1"/>
</dbReference>
<dbReference type="PROSITE" id="PS50016">
    <property type="entry name" value="ZF_PHD_2"/>
    <property type="match status" value="1"/>
</dbReference>
<evidence type="ECO:0000256" key="3">
    <source>
        <dbReference type="ARBA" id="ARBA00022723"/>
    </source>
</evidence>
<reference evidence="11 12" key="3">
    <citation type="journal article" date="2016" name="FEMS Yeast Res.">
        <title>Curation of the genome annotation of Pichia pastoris (Komagataella phaffii) CBS7435 from gene level to protein function.</title>
        <authorList>
            <person name="Valli M."/>
            <person name="Tatto N.E."/>
            <person name="Peymann A."/>
            <person name="Gruber C."/>
            <person name="Landes N."/>
            <person name="Ekker H."/>
            <person name="Thallinger G.G."/>
            <person name="Mattanovich D."/>
            <person name="Gasser B."/>
            <person name="Graf A.B."/>
        </authorList>
    </citation>
    <scope>GENOME REANNOTATION</scope>
    <source>
        <strain evidence="11 12">ATCC 76273 / CBS 7435 / CECT 11047 / NRRL Y-11430 / Wegner 21-1</strain>
    </source>
</reference>
<feature type="binding site" evidence="8">
    <location>
        <position position="240"/>
    </location>
    <ligand>
        <name>Zn(2+)</name>
        <dbReference type="ChEBI" id="CHEBI:29105"/>
        <label>1</label>
    </ligand>
</feature>
<dbReference type="HOGENOM" id="CLU_074406_0_0_1"/>
<keyword evidence="5 8" id="KW-0862">Zinc</keyword>
<dbReference type="AlphaFoldDB" id="F2QUR6"/>
<keyword evidence="4 9" id="KW-0863">Zinc-finger</keyword>
<feature type="binding site" evidence="8">
    <location>
        <position position="226"/>
    </location>
    <ligand>
        <name>Zn(2+)</name>
        <dbReference type="ChEBI" id="CHEBI:29105"/>
        <label>2</label>
    </ligand>
</feature>